<protein>
    <recommendedName>
        <fullName evidence="4">Glycosyltransferase subfamily 4-like N-terminal domain-containing protein</fullName>
    </recommendedName>
</protein>
<dbReference type="Gene3D" id="3.40.50.2000">
    <property type="entry name" value="Glycogen Phosphorylase B"/>
    <property type="match status" value="2"/>
</dbReference>
<gene>
    <name evidence="5" type="ORF">AVDCRST_MAG20-779</name>
</gene>
<organism evidence="5">
    <name type="scientific">uncultured Acidimicrobiales bacterium</name>
    <dbReference type="NCBI Taxonomy" id="310071"/>
    <lineage>
        <taxon>Bacteria</taxon>
        <taxon>Bacillati</taxon>
        <taxon>Actinomycetota</taxon>
        <taxon>Acidimicrobiia</taxon>
        <taxon>Acidimicrobiales</taxon>
        <taxon>environmental samples</taxon>
    </lineage>
</organism>
<evidence type="ECO:0000256" key="2">
    <source>
        <dbReference type="ARBA" id="ARBA00022676"/>
    </source>
</evidence>
<dbReference type="Pfam" id="PF13439">
    <property type="entry name" value="Glyco_transf_4"/>
    <property type="match status" value="1"/>
</dbReference>
<dbReference type="InterPro" id="IPR028098">
    <property type="entry name" value="Glyco_trans_4-like_N"/>
</dbReference>
<keyword evidence="3" id="KW-0808">Transferase</keyword>
<evidence type="ECO:0000313" key="5">
    <source>
        <dbReference type="EMBL" id="CAA9225543.1"/>
    </source>
</evidence>
<sequence length="416" mass="44786">MPRVALLPWGDLIEDYLDAIGLTFDELRTEQTGGWLFGYVEALRTAGVESVLVCVSRSATEPRRTRHEPTGTTLWVLPPTAAFRHARARLGATRRASPLVSYLATPLRPLAAVLREERCDAVLCQEYEYPRFDACVLVGRLAGVPVHATFQGGTDPGGPLQRRVRAWALHRAGALLVGPLAERARVQARHGLPADRVVQVFNPVDLRQWEPVDRAAARAALGIPETASVVAWHGRVELRHKGVDVLAEAWRRVGEALPEVDLRLTLMGTGPDAAELGLLVDQLGLRGVQWIDEYVLDRDAIRRFLGAADVYAFPSRHEGFPLAPLEAMASGLPVVAAAAPGVRDIFGPDDGHGGVVVPTGDPGALADALLDLLDDPARRRRLGGRGRARIEDAFSLQAVGAAIAEALFPAGRSPAG</sequence>
<accession>A0A6J4HJH8</accession>
<proteinExistence type="inferred from homology"/>
<dbReference type="GO" id="GO:0016757">
    <property type="term" value="F:glycosyltransferase activity"/>
    <property type="evidence" value="ECO:0007669"/>
    <property type="project" value="UniProtKB-KW"/>
</dbReference>
<reference evidence="5" key="1">
    <citation type="submission" date="2020-02" db="EMBL/GenBank/DDBJ databases">
        <authorList>
            <person name="Meier V. D."/>
        </authorList>
    </citation>
    <scope>NUCLEOTIDE SEQUENCE</scope>
    <source>
        <strain evidence="5">AVDCRST_MAG20</strain>
    </source>
</reference>
<evidence type="ECO:0000256" key="1">
    <source>
        <dbReference type="ARBA" id="ARBA00009481"/>
    </source>
</evidence>
<dbReference type="AlphaFoldDB" id="A0A6J4HJH8"/>
<dbReference type="EMBL" id="CADCSY010000039">
    <property type="protein sequence ID" value="CAA9225543.1"/>
    <property type="molecule type" value="Genomic_DNA"/>
</dbReference>
<comment type="similarity">
    <text evidence="1">Belongs to the glycosyltransferase group 1 family. Glycosyltransferase 4 subfamily.</text>
</comment>
<evidence type="ECO:0000256" key="3">
    <source>
        <dbReference type="ARBA" id="ARBA00022679"/>
    </source>
</evidence>
<dbReference type="CDD" id="cd03801">
    <property type="entry name" value="GT4_PimA-like"/>
    <property type="match status" value="1"/>
</dbReference>
<feature type="domain" description="Glycosyltransferase subfamily 4-like N-terminal" evidence="4">
    <location>
        <begin position="40"/>
        <end position="207"/>
    </location>
</feature>
<dbReference type="PANTHER" id="PTHR12526">
    <property type="entry name" value="GLYCOSYLTRANSFERASE"/>
    <property type="match status" value="1"/>
</dbReference>
<name>A0A6J4HJH8_9ACTN</name>
<dbReference type="SUPFAM" id="SSF53756">
    <property type="entry name" value="UDP-Glycosyltransferase/glycogen phosphorylase"/>
    <property type="match status" value="1"/>
</dbReference>
<evidence type="ECO:0000259" key="4">
    <source>
        <dbReference type="Pfam" id="PF13439"/>
    </source>
</evidence>
<dbReference type="Pfam" id="PF13692">
    <property type="entry name" value="Glyco_trans_1_4"/>
    <property type="match status" value="1"/>
</dbReference>
<keyword evidence="2" id="KW-0328">Glycosyltransferase</keyword>
<dbReference type="PANTHER" id="PTHR12526:SF640">
    <property type="entry name" value="COLANIC ACID BIOSYNTHESIS GLYCOSYLTRANSFERASE WCAL-RELATED"/>
    <property type="match status" value="1"/>
</dbReference>